<reference evidence="2" key="1">
    <citation type="journal article" date="2019" name="Int. J. Syst. Evol. Microbiol.">
        <title>The Global Catalogue of Microorganisms (GCM) 10K type strain sequencing project: providing services to taxonomists for standard genome sequencing and annotation.</title>
        <authorList>
            <consortium name="The Broad Institute Genomics Platform"/>
            <consortium name="The Broad Institute Genome Sequencing Center for Infectious Disease"/>
            <person name="Wu L."/>
            <person name="Ma J."/>
        </authorList>
    </citation>
    <scope>NUCLEOTIDE SEQUENCE [LARGE SCALE GENOMIC DNA]</scope>
    <source>
        <strain evidence="2">JCM 17106</strain>
    </source>
</reference>
<name>A0ABP7XBU9_9FLAO</name>
<dbReference type="PANTHER" id="PTHR39757">
    <property type="match status" value="1"/>
</dbReference>
<dbReference type="SUPFAM" id="SSF51905">
    <property type="entry name" value="FAD/NAD(P)-binding domain"/>
    <property type="match status" value="1"/>
</dbReference>
<dbReference type="EMBL" id="BAABCW010000002">
    <property type="protein sequence ID" value="GAA4110864.1"/>
    <property type="molecule type" value="Genomic_DNA"/>
</dbReference>
<dbReference type="Pfam" id="PF05834">
    <property type="entry name" value="Lycopene_cycl"/>
    <property type="match status" value="1"/>
</dbReference>
<protein>
    <submittedName>
        <fullName evidence="1">Lycopene cyclase family protein</fullName>
    </submittedName>
</protein>
<dbReference type="InterPro" id="IPR036188">
    <property type="entry name" value="FAD/NAD-bd_sf"/>
</dbReference>
<evidence type="ECO:0000313" key="1">
    <source>
        <dbReference type="EMBL" id="GAA4110864.1"/>
    </source>
</evidence>
<proteinExistence type="predicted"/>
<accession>A0ABP7XBU9</accession>
<gene>
    <name evidence="1" type="ORF">GCM10022393_08190</name>
</gene>
<comment type="caution">
    <text evidence="1">The sequence shown here is derived from an EMBL/GenBank/DDBJ whole genome shotgun (WGS) entry which is preliminary data.</text>
</comment>
<organism evidence="1 2">
    <name type="scientific">Aquimarina addita</name>
    <dbReference type="NCBI Taxonomy" id="870485"/>
    <lineage>
        <taxon>Bacteria</taxon>
        <taxon>Pseudomonadati</taxon>
        <taxon>Bacteroidota</taxon>
        <taxon>Flavobacteriia</taxon>
        <taxon>Flavobacteriales</taxon>
        <taxon>Flavobacteriaceae</taxon>
        <taxon>Aquimarina</taxon>
    </lineage>
</organism>
<evidence type="ECO:0000313" key="2">
    <source>
        <dbReference type="Proteomes" id="UP001500459"/>
    </source>
</evidence>
<dbReference type="Proteomes" id="UP001500459">
    <property type="component" value="Unassembled WGS sequence"/>
</dbReference>
<dbReference type="PANTHER" id="PTHR39757:SF5">
    <property type="entry name" value="OS02G0190600 PROTEIN"/>
    <property type="match status" value="1"/>
</dbReference>
<dbReference type="Gene3D" id="3.50.50.60">
    <property type="entry name" value="FAD/NAD(P)-binding domain"/>
    <property type="match status" value="1"/>
</dbReference>
<sequence length="400" mass="47014">MFSLVLSYFSNIVELIAMQKYDYIITGTGASGLMLAYRMIMDSFFDQKTILLVDKEIKNKQDRNWCFWEKEIGVFDQILHKKWDHIFFGSDRFSNQIHIAPYQYKLIKSIDFYEFVLQKLIENSNIKIVNEQVVNIIDNDTQARVETDQSVYIGNTVFNSILFSSAYKNQNTYPLLNQHFVGWFIETEIPVFDDKTATFMDFTVDQKGNTRFMYVLPVSETEALFEYTLFSEDVLTIPAYESEIIKYLQDKGIRKYTITEKEKGCIPMTCYEFRNQNSKNVLHIGTAGGWTKPSTGYTFHNAYKKVNALLPFLKKNNDMSGFERRTKFWYYDLLFLDVLYSKNENGAALFSRLFRKNKTTKILKFLDEETTFLEDLKIMATMPAGTFLWMILKRIFSRSS</sequence>
<keyword evidence="2" id="KW-1185">Reference proteome</keyword>